<dbReference type="Pfam" id="PF00078">
    <property type="entry name" value="RVT_1"/>
    <property type="match status" value="1"/>
</dbReference>
<dbReference type="Proteomes" id="UP001558652">
    <property type="component" value="Unassembled WGS sequence"/>
</dbReference>
<dbReference type="EMBL" id="JBFDAA010000004">
    <property type="protein sequence ID" value="KAL1138083.1"/>
    <property type="molecule type" value="Genomic_DNA"/>
</dbReference>
<dbReference type="PANTHER" id="PTHR36688:SF1">
    <property type="entry name" value="ENDONUCLEASE_EXONUCLEASE_PHOSPHATASE DOMAIN-CONTAINING PROTEIN"/>
    <property type="match status" value="1"/>
</dbReference>
<dbReference type="SUPFAM" id="SSF56219">
    <property type="entry name" value="DNase I-like"/>
    <property type="match status" value="1"/>
</dbReference>
<dbReference type="GO" id="GO:0071897">
    <property type="term" value="P:DNA biosynthetic process"/>
    <property type="evidence" value="ECO:0007669"/>
    <property type="project" value="UniProtKB-ARBA"/>
</dbReference>
<evidence type="ECO:0000313" key="3">
    <source>
        <dbReference type="Proteomes" id="UP001558652"/>
    </source>
</evidence>
<dbReference type="PROSITE" id="PS50878">
    <property type="entry name" value="RT_POL"/>
    <property type="match status" value="1"/>
</dbReference>
<dbReference type="PANTHER" id="PTHR36688">
    <property type="entry name" value="ENDO/EXONUCLEASE/PHOSPHATASE DOMAIN-CONTAINING PROTEIN"/>
    <property type="match status" value="1"/>
</dbReference>
<accession>A0ABD0ZB65</accession>
<organism evidence="2 3">
    <name type="scientific">Ranatra chinensis</name>
    <dbReference type="NCBI Taxonomy" id="642074"/>
    <lineage>
        <taxon>Eukaryota</taxon>
        <taxon>Metazoa</taxon>
        <taxon>Ecdysozoa</taxon>
        <taxon>Arthropoda</taxon>
        <taxon>Hexapoda</taxon>
        <taxon>Insecta</taxon>
        <taxon>Pterygota</taxon>
        <taxon>Neoptera</taxon>
        <taxon>Paraneoptera</taxon>
        <taxon>Hemiptera</taxon>
        <taxon>Heteroptera</taxon>
        <taxon>Panheteroptera</taxon>
        <taxon>Nepomorpha</taxon>
        <taxon>Nepidae</taxon>
        <taxon>Ranatrinae</taxon>
        <taxon>Ranatra</taxon>
    </lineage>
</organism>
<feature type="domain" description="Reverse transcriptase" evidence="1">
    <location>
        <begin position="274"/>
        <end position="543"/>
    </location>
</feature>
<dbReference type="Gene3D" id="3.60.10.10">
    <property type="entry name" value="Endonuclease/exonuclease/phosphatase"/>
    <property type="match status" value="1"/>
</dbReference>
<comment type="caution">
    <text evidence="2">The sequence shown here is derived from an EMBL/GenBank/DDBJ whole genome shotgun (WGS) entry which is preliminary data.</text>
</comment>
<dbReference type="InterPro" id="IPR052560">
    <property type="entry name" value="RdDP_mobile_element"/>
</dbReference>
<proteinExistence type="predicted"/>
<reference evidence="2 3" key="1">
    <citation type="submission" date="2024-07" db="EMBL/GenBank/DDBJ databases">
        <title>Chromosome-level genome assembly of the water stick insect Ranatra chinensis (Heteroptera: Nepidae).</title>
        <authorList>
            <person name="Liu X."/>
        </authorList>
    </citation>
    <scope>NUCLEOTIDE SEQUENCE [LARGE SCALE GENOMIC DNA]</scope>
    <source>
        <strain evidence="2">Cailab_2021Rc</strain>
        <tissue evidence="2">Muscle</tissue>
    </source>
</reference>
<sequence>MWGCRKTNTTGRILYQHSLNNDYVILSPKTPTHLSNGGLSDILDIALIKGINLNATLEVVNDLNSDHLPVIMNLEGRVTNTTPVKTLNYSKANWIEFREHLDVLLPECSGPWKGIDNAVWELTKSIQHAVNMAVPPRTEPKFYQRIPDFIHRLIKDRNRLWRYNQRQCGNVQRPTGDKDGGQSRALSKNLKNVFSPNRSSTQFPKFFEETDVAVSSHLYKPPRDTIRRTTIHEIKWLIKHLPSRKTPGPDTIPNLVLKQLSRKALIYLTNIFNSSLAVEYFPVEWKKANIIVIAIPGKDPKDVNSYRPISLLNTLGKLFEKIILKILNKFISDQNLIRQEQFGFRTQHSTTHQLLRVVETVTRGFNENRSTGAVFLAISNAFDKIWIVELTSKLISYNIPDALVNVLHSFLSDRQFRVKIDEIFPGRKPTKAGVPQGSLLGPTLFNFYVNDLSASPGTKVAMYADDTAFLAQSWKLSLVSNRLQGALDKAQSLFSRWRMRVNPSKCAALFFTKRLRHKPIGLLRIGGEYIPWSKSTKYLGVMLDCQLSWNHHVGGILKKANSRFAQLYPLINRTSAIYIRAGRDIYLMLLRPILTYASPVWGYTEKSKISKLQVTIMPSVKFFLCTFVYSLAPVIKGSEKVRVGQKSKGIEGQSSISHEEDKLGF</sequence>
<dbReference type="CDD" id="cd01650">
    <property type="entry name" value="RT_nLTR_like"/>
    <property type="match status" value="1"/>
</dbReference>
<protein>
    <recommendedName>
        <fullName evidence="1">Reverse transcriptase domain-containing protein</fullName>
    </recommendedName>
</protein>
<keyword evidence="3" id="KW-1185">Reference proteome</keyword>
<dbReference type="AlphaFoldDB" id="A0ABD0ZB65"/>
<dbReference type="InterPro" id="IPR043502">
    <property type="entry name" value="DNA/RNA_pol_sf"/>
</dbReference>
<evidence type="ECO:0000313" key="2">
    <source>
        <dbReference type="EMBL" id="KAL1138083.1"/>
    </source>
</evidence>
<dbReference type="SUPFAM" id="SSF56672">
    <property type="entry name" value="DNA/RNA polymerases"/>
    <property type="match status" value="1"/>
</dbReference>
<evidence type="ECO:0000259" key="1">
    <source>
        <dbReference type="PROSITE" id="PS50878"/>
    </source>
</evidence>
<dbReference type="InterPro" id="IPR036691">
    <property type="entry name" value="Endo/exonu/phosph_ase_sf"/>
</dbReference>
<dbReference type="InterPro" id="IPR000477">
    <property type="entry name" value="RT_dom"/>
</dbReference>
<name>A0ABD0ZB65_9HEMI</name>
<gene>
    <name evidence="2" type="ORF">AAG570_009778</name>
</gene>